<dbReference type="HOGENOM" id="CLU_665499_0_0_12"/>
<evidence type="ECO:0000256" key="2">
    <source>
        <dbReference type="ARBA" id="ARBA00022729"/>
    </source>
</evidence>
<dbReference type="EMBL" id="AGDV01000006">
    <property type="protein sequence ID" value="EMB35058.1"/>
    <property type="molecule type" value="Genomic_DNA"/>
</dbReference>
<keyword evidence="2" id="KW-0732">Signal</keyword>
<accession>A0A0E2EJA8</accession>
<reference evidence="3" key="1">
    <citation type="submission" date="2012-01" db="EMBL/GenBank/DDBJ databases">
        <title>The Genome Sequence of Treponema denticola H-22.</title>
        <authorList>
            <consortium name="The Broad Institute Genome Sequencing Platform"/>
            <person name="Earl A."/>
            <person name="Ward D."/>
            <person name="Feldgarden M."/>
            <person name="Gevers D."/>
            <person name="Blanton J.M."/>
            <person name="Fenno C.J."/>
            <person name="Baranova O.V."/>
            <person name="Mathney J."/>
            <person name="Dewhirst F.E."/>
            <person name="Izard J."/>
            <person name="Young S.K."/>
            <person name="Zeng Q."/>
            <person name="Gargeya S."/>
            <person name="Fitzgerald M."/>
            <person name="Haas B."/>
            <person name="Abouelleil A."/>
            <person name="Alvarado L."/>
            <person name="Arachchi H.M."/>
            <person name="Berlin A."/>
            <person name="Chapman S.B."/>
            <person name="Gearin G."/>
            <person name="Goldberg J."/>
            <person name="Griggs A."/>
            <person name="Gujja S."/>
            <person name="Hansen M."/>
            <person name="Heiman D."/>
            <person name="Howarth C."/>
            <person name="Larimer J."/>
            <person name="Lui A."/>
            <person name="MacDonald P.J.P."/>
            <person name="McCowen C."/>
            <person name="Montmayeur A."/>
            <person name="Murphy C."/>
            <person name="Neiman D."/>
            <person name="Pearson M."/>
            <person name="Priest M."/>
            <person name="Roberts A."/>
            <person name="Saif S."/>
            <person name="Shea T."/>
            <person name="Sisk P."/>
            <person name="Stolte C."/>
            <person name="Sykes S."/>
            <person name="Wortman J."/>
            <person name="Nusbaum C."/>
            <person name="Birren B."/>
        </authorList>
    </citation>
    <scope>NUCLEOTIDE SEQUENCE [LARGE SCALE GENOMIC DNA]</scope>
    <source>
        <strain evidence="3">H-22</strain>
    </source>
</reference>
<name>A0A0E2EJA8_TREDN</name>
<dbReference type="SUPFAM" id="SSF48452">
    <property type="entry name" value="TPR-like"/>
    <property type="match status" value="1"/>
</dbReference>
<evidence type="ECO:0000256" key="1">
    <source>
        <dbReference type="ARBA" id="ARBA00005846"/>
    </source>
</evidence>
<sequence>MKRIFQAVCISIFLIFSKTGLFCADISNFYSGVSSIFDIFTQKFEGETAFRSLLIPSGGRFEGLGGTFTALSNDISFFDANPAASALLKETELNVLHNSWIADSKLETLGYTQRKNHLGWGTSLRCFYIPFTEYGPLGQKKASGYYSETFLTANIAYNFFAGYDFKGLTVGGSIKTGIRSMPPFSGQGEAADPDNPTPQYKNASQQNGYAVLGDFGIMIRANVTKIFYSDEPNFYFGLSLKNFGPPIKGDIPPSYISLGFAYRPVNFFLFGIDVNQGINIVNIKNSGLPYGSLGFMFSITKYFNLLTGLGIKGGNPRFTLGGEVNLSDVQISANYTLDLSSQVTNISRISVGVKLLLGQDKRDEKLSTVKKLYVQALKEYNNKNYEKAIELWKEILTIDKRYDPAIEGIARAEQQLRLLEEVKKILFLD</sequence>
<evidence type="ECO:0000313" key="3">
    <source>
        <dbReference type="EMBL" id="EMB35058.1"/>
    </source>
</evidence>
<dbReference type="Proteomes" id="UP000011705">
    <property type="component" value="Chromosome"/>
</dbReference>
<dbReference type="Gene3D" id="2.40.160.60">
    <property type="entry name" value="Outer membrane protein transport protein (OMPP1/FadL/TodX)"/>
    <property type="match status" value="1"/>
</dbReference>
<comment type="caution">
    <text evidence="3">The sequence shown here is derived from an EMBL/GenBank/DDBJ whole genome shotgun (WGS) entry which is preliminary data.</text>
</comment>
<gene>
    <name evidence="3" type="ORF">HMPREF9726_00824</name>
</gene>
<dbReference type="RefSeq" id="WP_002683692.1">
    <property type="nucleotide sequence ID" value="NZ_CM001795.1"/>
</dbReference>
<dbReference type="InterPro" id="IPR005362">
    <property type="entry name" value="UPF0164"/>
</dbReference>
<organism evidence="3">
    <name type="scientific">Treponema denticola H-22</name>
    <dbReference type="NCBI Taxonomy" id="999432"/>
    <lineage>
        <taxon>Bacteria</taxon>
        <taxon>Pseudomonadati</taxon>
        <taxon>Spirochaetota</taxon>
        <taxon>Spirochaetia</taxon>
        <taxon>Spirochaetales</taxon>
        <taxon>Treponemataceae</taxon>
        <taxon>Treponema</taxon>
    </lineage>
</organism>
<dbReference type="AlphaFoldDB" id="A0A0E2EJA8"/>
<protein>
    <submittedName>
        <fullName evidence="3">Uncharacterized protein</fullName>
    </submittedName>
</protein>
<dbReference type="PATRIC" id="fig|999432.5.peg.856"/>
<proteinExistence type="inferred from homology"/>
<dbReference type="Pfam" id="PF03687">
    <property type="entry name" value="UPF0164"/>
    <property type="match status" value="1"/>
</dbReference>
<dbReference type="InterPro" id="IPR011990">
    <property type="entry name" value="TPR-like_helical_dom_sf"/>
</dbReference>
<comment type="similarity">
    <text evidence="1">Belongs to the UPF0164 family.</text>
</comment>